<dbReference type="AlphaFoldDB" id="A0A5B7GBJ6"/>
<dbReference type="EMBL" id="VSRR010014961">
    <property type="protein sequence ID" value="MPC57650.1"/>
    <property type="molecule type" value="Genomic_DNA"/>
</dbReference>
<organism evidence="1 2">
    <name type="scientific">Portunus trituberculatus</name>
    <name type="common">Swimming crab</name>
    <name type="synonym">Neptunus trituberculatus</name>
    <dbReference type="NCBI Taxonomy" id="210409"/>
    <lineage>
        <taxon>Eukaryota</taxon>
        <taxon>Metazoa</taxon>
        <taxon>Ecdysozoa</taxon>
        <taxon>Arthropoda</taxon>
        <taxon>Crustacea</taxon>
        <taxon>Multicrustacea</taxon>
        <taxon>Malacostraca</taxon>
        <taxon>Eumalacostraca</taxon>
        <taxon>Eucarida</taxon>
        <taxon>Decapoda</taxon>
        <taxon>Pleocyemata</taxon>
        <taxon>Brachyura</taxon>
        <taxon>Eubrachyura</taxon>
        <taxon>Portunoidea</taxon>
        <taxon>Portunidae</taxon>
        <taxon>Portuninae</taxon>
        <taxon>Portunus</taxon>
    </lineage>
</organism>
<keyword evidence="2" id="KW-1185">Reference proteome</keyword>
<sequence length="179" mass="19680">MDTVVWCRSSGQSYKQILSVGGKQPRVTPELTHMLLRQVEPFTNKTHVCRDADVHHRFLSRQAKLSQDASGVQQLVRLSTNPLESLERRPPSCSSFFCQSVGALGNLGNMEKQNCGGPSVTGAGPTCGIHLTFTAQKDGTLFGCSEDIYDYRHRSLQVFASGDNIYQIATCARHHLKAG</sequence>
<accession>A0A5B7GBJ6</accession>
<protein>
    <submittedName>
        <fullName evidence="1">Uncharacterized protein</fullName>
    </submittedName>
</protein>
<gene>
    <name evidence="1" type="ORF">E2C01_051635</name>
</gene>
<evidence type="ECO:0000313" key="1">
    <source>
        <dbReference type="EMBL" id="MPC57650.1"/>
    </source>
</evidence>
<proteinExistence type="predicted"/>
<name>A0A5B7GBJ6_PORTR</name>
<reference evidence="1 2" key="1">
    <citation type="submission" date="2019-05" db="EMBL/GenBank/DDBJ databases">
        <title>Another draft genome of Portunus trituberculatus and its Hox gene families provides insights of decapod evolution.</title>
        <authorList>
            <person name="Jeong J.-H."/>
            <person name="Song I."/>
            <person name="Kim S."/>
            <person name="Choi T."/>
            <person name="Kim D."/>
            <person name="Ryu S."/>
            <person name="Kim W."/>
        </authorList>
    </citation>
    <scope>NUCLEOTIDE SEQUENCE [LARGE SCALE GENOMIC DNA]</scope>
    <source>
        <tissue evidence="1">Muscle</tissue>
    </source>
</reference>
<evidence type="ECO:0000313" key="2">
    <source>
        <dbReference type="Proteomes" id="UP000324222"/>
    </source>
</evidence>
<comment type="caution">
    <text evidence="1">The sequence shown here is derived from an EMBL/GenBank/DDBJ whole genome shotgun (WGS) entry which is preliminary data.</text>
</comment>
<dbReference type="Proteomes" id="UP000324222">
    <property type="component" value="Unassembled WGS sequence"/>
</dbReference>